<evidence type="ECO:0000256" key="6">
    <source>
        <dbReference type="ARBA" id="ARBA00011946"/>
    </source>
</evidence>
<gene>
    <name evidence="16 18" type="primary">hisG</name>
    <name evidence="18" type="ORF">PEMO_0225</name>
</gene>
<sequence length="214" mass="23934">MVIKKYMIEPLVIALSKGRILLKSLSLLKKAGIIPIDSIENNRKLLFNTKKKYLNLIFLRAIDVPTYVKLGAADMGIVGKDVLLENGSKGLYEPIDFQISKCRLMTAGLIGFNVKNKTRKVATKFLNIAKKYYASKGIKADIIKLYGAMELAPLMNLADEIIDIVDTGNTLKENGMEPKTLITNISTRLIVNKTSMIIKYKYINPLIELLISII</sequence>
<dbReference type="HAMAP" id="MF_01018">
    <property type="entry name" value="HisG_Short"/>
    <property type="match status" value="1"/>
</dbReference>
<comment type="subunit">
    <text evidence="5 16">Heteromultimer composed of HisG and HisZ subunits.</text>
</comment>
<keyword evidence="13 16" id="KW-0067">ATP-binding</keyword>
<dbReference type="PANTHER" id="PTHR21403">
    <property type="entry name" value="ATP PHOSPHORIBOSYLTRANSFERASE ATP-PRTASE"/>
    <property type="match status" value="1"/>
</dbReference>
<evidence type="ECO:0000313" key="18">
    <source>
        <dbReference type="EMBL" id="CAA3707676.1"/>
    </source>
</evidence>
<proteinExistence type="inferred from homology"/>
<evidence type="ECO:0000256" key="5">
    <source>
        <dbReference type="ARBA" id="ARBA00011496"/>
    </source>
</evidence>
<comment type="subcellular location">
    <subcellularLocation>
        <location evidence="2 16">Cytoplasm</location>
    </subcellularLocation>
</comment>
<comment type="similarity">
    <text evidence="4 16">Belongs to the ATP phosphoribosyltransferase family. Short subfamily.</text>
</comment>
<evidence type="ECO:0000256" key="16">
    <source>
        <dbReference type="HAMAP-Rule" id="MF_01018"/>
    </source>
</evidence>
<dbReference type="GO" id="GO:0005524">
    <property type="term" value="F:ATP binding"/>
    <property type="evidence" value="ECO:0007669"/>
    <property type="project" value="UniProtKB-KW"/>
</dbReference>
<dbReference type="InterPro" id="IPR018198">
    <property type="entry name" value="ATP_PRibTrfase_CS"/>
</dbReference>
<dbReference type="EMBL" id="LR744089">
    <property type="protein sequence ID" value="CAA3707676.1"/>
    <property type="molecule type" value="Genomic_DNA"/>
</dbReference>
<evidence type="ECO:0000256" key="4">
    <source>
        <dbReference type="ARBA" id="ARBA00009489"/>
    </source>
</evidence>
<comment type="domain">
    <text evidence="16">Lacks the C-terminal regulatory region which is replaced by HisZ.</text>
</comment>
<comment type="pathway">
    <text evidence="3 16">Amino-acid biosynthesis; L-histidine biosynthesis; L-histidine from 5-phospho-alpha-D-ribose 1-diphosphate: step 1/9.</text>
</comment>
<dbReference type="Proteomes" id="UP000510842">
    <property type="component" value="Chromosome"/>
</dbReference>
<dbReference type="Pfam" id="PF01634">
    <property type="entry name" value="HisG"/>
    <property type="match status" value="1"/>
</dbReference>
<dbReference type="Gene3D" id="3.40.190.10">
    <property type="entry name" value="Periplasmic binding protein-like II"/>
    <property type="match status" value="2"/>
</dbReference>
<evidence type="ECO:0000256" key="9">
    <source>
        <dbReference type="ARBA" id="ARBA00022605"/>
    </source>
</evidence>
<evidence type="ECO:0000256" key="1">
    <source>
        <dbReference type="ARBA" id="ARBA00000915"/>
    </source>
</evidence>
<dbReference type="AlphaFoldDB" id="A0A6S6RTJ1"/>
<evidence type="ECO:0000256" key="12">
    <source>
        <dbReference type="ARBA" id="ARBA00022741"/>
    </source>
</evidence>
<dbReference type="SUPFAM" id="SSF53850">
    <property type="entry name" value="Periplasmic binding protein-like II"/>
    <property type="match status" value="1"/>
</dbReference>
<keyword evidence="11 16" id="KW-0808">Transferase</keyword>
<accession>A0A6S6RTJ1</accession>
<dbReference type="NCBIfam" id="TIGR00070">
    <property type="entry name" value="hisG"/>
    <property type="match status" value="1"/>
</dbReference>
<evidence type="ECO:0000256" key="14">
    <source>
        <dbReference type="ARBA" id="ARBA00023102"/>
    </source>
</evidence>
<evidence type="ECO:0000256" key="2">
    <source>
        <dbReference type="ARBA" id="ARBA00004496"/>
    </source>
</evidence>
<keyword evidence="12 16" id="KW-0547">Nucleotide-binding</keyword>
<keyword evidence="19" id="KW-1185">Reference proteome</keyword>
<evidence type="ECO:0000256" key="3">
    <source>
        <dbReference type="ARBA" id="ARBA00004667"/>
    </source>
</evidence>
<evidence type="ECO:0000256" key="10">
    <source>
        <dbReference type="ARBA" id="ARBA00022676"/>
    </source>
</evidence>
<evidence type="ECO:0000256" key="11">
    <source>
        <dbReference type="ARBA" id="ARBA00022679"/>
    </source>
</evidence>
<evidence type="ECO:0000256" key="13">
    <source>
        <dbReference type="ARBA" id="ARBA00022840"/>
    </source>
</evidence>
<comment type="catalytic activity">
    <reaction evidence="1 16">
        <text>1-(5-phospho-beta-D-ribosyl)-ATP + diphosphate = 5-phospho-alpha-D-ribose 1-diphosphate + ATP</text>
        <dbReference type="Rhea" id="RHEA:18473"/>
        <dbReference type="ChEBI" id="CHEBI:30616"/>
        <dbReference type="ChEBI" id="CHEBI:33019"/>
        <dbReference type="ChEBI" id="CHEBI:58017"/>
        <dbReference type="ChEBI" id="CHEBI:73183"/>
        <dbReference type="EC" id="2.4.2.17"/>
    </reaction>
</comment>
<reference evidence="18 19" key="1">
    <citation type="submission" date="2019-12" db="EMBL/GenBank/DDBJ databases">
        <authorList>
            <person name="Santos-Garcia D."/>
            <person name="Santos-Garcia D."/>
            <person name="Santos-Garcia D."/>
        </authorList>
    </citation>
    <scope>NUCLEOTIDE SEQUENCE [LARGE SCALE GENOMIC DNA]</scope>
    <source>
        <strain evidence="18">PeMo</strain>
    </source>
</reference>
<evidence type="ECO:0000259" key="17">
    <source>
        <dbReference type="Pfam" id="PF01634"/>
    </source>
</evidence>
<dbReference type="GO" id="GO:0005737">
    <property type="term" value="C:cytoplasm"/>
    <property type="evidence" value="ECO:0007669"/>
    <property type="project" value="UniProtKB-SubCell"/>
</dbReference>
<dbReference type="GO" id="GO:0000105">
    <property type="term" value="P:L-histidine biosynthetic process"/>
    <property type="evidence" value="ECO:0007669"/>
    <property type="project" value="UniProtKB-UniRule"/>
</dbReference>
<dbReference type="PANTHER" id="PTHR21403:SF8">
    <property type="entry name" value="ATP PHOSPHORIBOSYLTRANSFERASE"/>
    <property type="match status" value="1"/>
</dbReference>
<dbReference type="UniPathway" id="UPA00031">
    <property type="reaction ID" value="UER00006"/>
</dbReference>
<keyword evidence="10 16" id="KW-0328">Glycosyltransferase</keyword>
<evidence type="ECO:0000256" key="8">
    <source>
        <dbReference type="ARBA" id="ARBA00022490"/>
    </source>
</evidence>
<feature type="domain" description="ATP phosphoribosyltransferase catalytic" evidence="17">
    <location>
        <begin position="60"/>
        <end position="210"/>
    </location>
</feature>
<comment type="function">
    <text evidence="15 16">Catalyzes the condensation of ATP and 5-phosphoribose 1-diphosphate to form N'-(5'-phosphoribosyl)-ATP (PR-ATP). Has a crucial role in the pathway because the rate of histidine biosynthesis seems to be controlled primarily by regulation of HisG enzymatic activity.</text>
</comment>
<dbReference type="EC" id="2.4.2.17" evidence="6 16"/>
<dbReference type="InterPro" id="IPR013820">
    <property type="entry name" value="ATP_PRibTrfase_cat"/>
</dbReference>
<dbReference type="PROSITE" id="PS01316">
    <property type="entry name" value="ATP_P_PHORIBOSYLTR"/>
    <property type="match status" value="1"/>
</dbReference>
<dbReference type="GO" id="GO:0003879">
    <property type="term" value="F:ATP phosphoribosyltransferase activity"/>
    <property type="evidence" value="ECO:0007669"/>
    <property type="project" value="UniProtKB-UniRule"/>
</dbReference>
<keyword evidence="14 16" id="KW-0368">Histidine biosynthesis</keyword>
<dbReference type="FunFam" id="3.40.190.10:FF:000011">
    <property type="entry name" value="ATP phosphoribosyltransferase"/>
    <property type="match status" value="1"/>
</dbReference>
<evidence type="ECO:0000256" key="15">
    <source>
        <dbReference type="ARBA" id="ARBA00024861"/>
    </source>
</evidence>
<name>A0A6S6RTJ1_9GAMM</name>
<dbReference type="CDD" id="cd13595">
    <property type="entry name" value="PBP2_HisGs"/>
    <property type="match status" value="1"/>
</dbReference>
<dbReference type="InterPro" id="IPR001348">
    <property type="entry name" value="ATP_PRibTrfase_HisG"/>
</dbReference>
<keyword evidence="9 16" id="KW-0028">Amino-acid biosynthesis</keyword>
<dbReference type="InterPro" id="IPR024893">
    <property type="entry name" value="ATP_PRibTrfase_HisG_short"/>
</dbReference>
<evidence type="ECO:0000313" key="19">
    <source>
        <dbReference type="Proteomes" id="UP000510842"/>
    </source>
</evidence>
<evidence type="ECO:0000256" key="7">
    <source>
        <dbReference type="ARBA" id="ARBA00020998"/>
    </source>
</evidence>
<keyword evidence="8 16" id="KW-0963">Cytoplasm</keyword>
<organism evidence="18 19">
    <name type="scientific">Candidatus Portiera aleyrodidarum</name>
    <name type="common">primary endosymbiont of Bemisia tabaci</name>
    <dbReference type="NCBI Taxonomy" id="91844"/>
    <lineage>
        <taxon>Bacteria</taxon>
        <taxon>Pseudomonadati</taxon>
        <taxon>Pseudomonadota</taxon>
        <taxon>Gammaproteobacteria</taxon>
        <taxon>Candidatus Johnevansiales</taxon>
        <taxon>Candidatus Johnevansiaceae</taxon>
        <taxon>Candidatus Portiera</taxon>
    </lineage>
</organism>
<protein>
    <recommendedName>
        <fullName evidence="7 16">ATP phosphoribosyltransferase</fullName>
        <shortName evidence="16">ATP-PRT</shortName>
        <shortName evidence="16">ATP-PRTase</shortName>
        <ecNumber evidence="6 16">2.4.2.17</ecNumber>
    </recommendedName>
</protein>